<evidence type="ECO:0000313" key="1">
    <source>
        <dbReference type="EMBL" id="KAK8846129.1"/>
    </source>
</evidence>
<sequence length="152" mass="18030">MNKHKKKIEEQSNTILKFHTEFQNQKKELNDCKAYIQNLEKIIKTQQIKFDQQEKSIQDSSEQLLETRSMCEKLFQYQNKIKKESFHDESSILNIQKQSDSLKSTKSSYDKDEIVFTQEYHNDSFSGILANLTRKHKCNINDKKIMGSGRFK</sequence>
<accession>A0ABR2HGI8</accession>
<name>A0ABR2HGI8_9EUKA</name>
<evidence type="ECO:0000313" key="2">
    <source>
        <dbReference type="Proteomes" id="UP001470230"/>
    </source>
</evidence>
<comment type="caution">
    <text evidence="1">The sequence shown here is derived from an EMBL/GenBank/DDBJ whole genome shotgun (WGS) entry which is preliminary data.</text>
</comment>
<reference evidence="1 2" key="1">
    <citation type="submission" date="2024-04" db="EMBL/GenBank/DDBJ databases">
        <title>Tritrichomonas musculus Genome.</title>
        <authorList>
            <person name="Alves-Ferreira E."/>
            <person name="Grigg M."/>
            <person name="Lorenzi H."/>
            <person name="Galac M."/>
        </authorList>
    </citation>
    <scope>NUCLEOTIDE SEQUENCE [LARGE SCALE GENOMIC DNA]</scope>
    <source>
        <strain evidence="1 2">EAF2021</strain>
    </source>
</reference>
<protein>
    <submittedName>
        <fullName evidence="1">Uncharacterized protein</fullName>
    </submittedName>
</protein>
<dbReference type="EMBL" id="JAPFFF010000029">
    <property type="protein sequence ID" value="KAK8846129.1"/>
    <property type="molecule type" value="Genomic_DNA"/>
</dbReference>
<organism evidence="1 2">
    <name type="scientific">Tritrichomonas musculus</name>
    <dbReference type="NCBI Taxonomy" id="1915356"/>
    <lineage>
        <taxon>Eukaryota</taxon>
        <taxon>Metamonada</taxon>
        <taxon>Parabasalia</taxon>
        <taxon>Tritrichomonadida</taxon>
        <taxon>Tritrichomonadidae</taxon>
        <taxon>Tritrichomonas</taxon>
    </lineage>
</organism>
<proteinExistence type="predicted"/>
<gene>
    <name evidence="1" type="ORF">M9Y10_020133</name>
</gene>
<dbReference type="Proteomes" id="UP001470230">
    <property type="component" value="Unassembled WGS sequence"/>
</dbReference>
<keyword evidence="2" id="KW-1185">Reference proteome</keyword>